<gene>
    <name evidence="3" type="ORF">H9931_07510</name>
</gene>
<feature type="transmembrane region" description="Helical" evidence="2">
    <location>
        <begin position="109"/>
        <end position="128"/>
    </location>
</feature>
<organism evidence="3 4">
    <name type="scientific">Candidatus Enterocloster excrementigallinarum</name>
    <dbReference type="NCBI Taxonomy" id="2838558"/>
    <lineage>
        <taxon>Bacteria</taxon>
        <taxon>Bacillati</taxon>
        <taxon>Bacillota</taxon>
        <taxon>Clostridia</taxon>
        <taxon>Lachnospirales</taxon>
        <taxon>Lachnospiraceae</taxon>
        <taxon>Enterocloster</taxon>
    </lineage>
</organism>
<evidence type="ECO:0000313" key="3">
    <source>
        <dbReference type="EMBL" id="HJC66549.1"/>
    </source>
</evidence>
<feature type="transmembrane region" description="Helical" evidence="2">
    <location>
        <begin position="227"/>
        <end position="247"/>
    </location>
</feature>
<sequence length="634" mass="72093">MDTGQKKKGAGQSAGEKRKLSGLGMARAGKDSQWKDHVILMGILLGAAFWLNRGIEIKGLYMDDLYLWSCYWEQSFLQYVFPIGSTRFRFLHYLAAWLEMMFVGTHVNWFVPINIIINTMVAWAMYLMGRKLSGSKGAGFLCGLMYLASRLSYYQIGQVLGLMETMALWMGLGILWYLFRYLNEEKQEGRFYAACALYFGVCFVHERYMALFPLLLLVLLMKKCRRLPMWGAAVGSFLLMQLIRFFAIGTVMPAGTGRTQVAETFSIGEALNHALCEIGYVFGINAGPDYLNGCPWGSNPLAVKILVLAADLLIAVLTIGFIWNVIRQKDKGRRGKLLANAALFVIFIGLTIAAACVTIRVEMRWIYISFAAALLFMAYMYGALTGEVKPEFYLKRFFPWGILLVGYVVFMLPVELFMRTCAFPNIYFFPEQARYNSLAEVTHEKYGNMEGKTVYIIGNSYEVSDFTARTFFKVFQKEDPTQELTNVQFIDSVWDFGLVDENMIILQEDPDHDQYIDITEAVRTMKLSTQYGYYYKDHWMDERGCITVMAGANGIINLEIMFPGVMEGGEEITITVGDRETKVIPLTSSVVNTQIQAAPWERVQLTFAFNFYSQNATEQRSDYRLAALVFPSVE</sequence>
<keyword evidence="2" id="KW-0472">Membrane</keyword>
<proteinExistence type="predicted"/>
<dbReference type="AlphaFoldDB" id="A0A9D2TE33"/>
<feature type="region of interest" description="Disordered" evidence="1">
    <location>
        <begin position="1"/>
        <end position="24"/>
    </location>
</feature>
<dbReference type="EMBL" id="DWWB01000040">
    <property type="protein sequence ID" value="HJC66549.1"/>
    <property type="molecule type" value="Genomic_DNA"/>
</dbReference>
<comment type="caution">
    <text evidence="3">The sequence shown here is derived from an EMBL/GenBank/DDBJ whole genome shotgun (WGS) entry which is preliminary data.</text>
</comment>
<reference evidence="3" key="1">
    <citation type="journal article" date="2021" name="PeerJ">
        <title>Extensive microbial diversity within the chicken gut microbiome revealed by metagenomics and culture.</title>
        <authorList>
            <person name="Gilroy R."/>
            <person name="Ravi A."/>
            <person name="Getino M."/>
            <person name="Pursley I."/>
            <person name="Horton D.L."/>
            <person name="Alikhan N.F."/>
            <person name="Baker D."/>
            <person name="Gharbi K."/>
            <person name="Hall N."/>
            <person name="Watson M."/>
            <person name="Adriaenssens E.M."/>
            <person name="Foster-Nyarko E."/>
            <person name="Jarju S."/>
            <person name="Secka A."/>
            <person name="Antonio M."/>
            <person name="Oren A."/>
            <person name="Chaudhuri R.R."/>
            <person name="La Ragione R."/>
            <person name="Hildebrand F."/>
            <person name="Pallen M.J."/>
        </authorList>
    </citation>
    <scope>NUCLEOTIDE SEQUENCE</scope>
    <source>
        <strain evidence="3">CHK198-12963</strain>
    </source>
</reference>
<evidence type="ECO:0000256" key="1">
    <source>
        <dbReference type="SAM" id="MobiDB-lite"/>
    </source>
</evidence>
<evidence type="ECO:0000256" key="2">
    <source>
        <dbReference type="SAM" id="Phobius"/>
    </source>
</evidence>
<dbReference type="Proteomes" id="UP000823863">
    <property type="component" value="Unassembled WGS sequence"/>
</dbReference>
<name>A0A9D2TE33_9FIRM</name>
<feature type="transmembrane region" description="Helical" evidence="2">
    <location>
        <begin position="338"/>
        <end position="360"/>
    </location>
</feature>
<protein>
    <submittedName>
        <fullName evidence="3">Uncharacterized protein</fullName>
    </submittedName>
</protein>
<feature type="transmembrane region" description="Helical" evidence="2">
    <location>
        <begin position="159"/>
        <end position="179"/>
    </location>
</feature>
<reference evidence="3" key="2">
    <citation type="submission" date="2021-04" db="EMBL/GenBank/DDBJ databases">
        <authorList>
            <person name="Gilroy R."/>
        </authorList>
    </citation>
    <scope>NUCLEOTIDE SEQUENCE</scope>
    <source>
        <strain evidence="3">CHK198-12963</strain>
    </source>
</reference>
<feature type="transmembrane region" description="Helical" evidence="2">
    <location>
        <begin position="366"/>
        <end position="385"/>
    </location>
</feature>
<feature type="transmembrane region" description="Helical" evidence="2">
    <location>
        <begin position="191"/>
        <end position="220"/>
    </location>
</feature>
<accession>A0A9D2TE33</accession>
<feature type="transmembrane region" description="Helical" evidence="2">
    <location>
        <begin position="397"/>
        <end position="418"/>
    </location>
</feature>
<feature type="transmembrane region" description="Helical" evidence="2">
    <location>
        <begin position="305"/>
        <end position="326"/>
    </location>
</feature>
<evidence type="ECO:0000313" key="4">
    <source>
        <dbReference type="Proteomes" id="UP000823863"/>
    </source>
</evidence>
<keyword evidence="2" id="KW-1133">Transmembrane helix</keyword>
<keyword evidence="2" id="KW-0812">Transmembrane</keyword>